<reference evidence="2 3" key="1">
    <citation type="submission" date="2024-02" db="EMBL/GenBank/DDBJ databases">
        <title>A draft genome for the cacao thread blight pathogen Marasmius crinis-equi.</title>
        <authorList>
            <person name="Cohen S.P."/>
            <person name="Baruah I.K."/>
            <person name="Amoako-Attah I."/>
            <person name="Bukari Y."/>
            <person name="Meinhardt L.W."/>
            <person name="Bailey B.A."/>
        </authorList>
    </citation>
    <scope>NUCLEOTIDE SEQUENCE [LARGE SCALE GENOMIC DNA]</scope>
    <source>
        <strain evidence="2 3">GH-76</strain>
    </source>
</reference>
<accession>A0ABR3F460</accession>
<evidence type="ECO:0000256" key="1">
    <source>
        <dbReference type="SAM" id="SignalP"/>
    </source>
</evidence>
<protein>
    <submittedName>
        <fullName evidence="2">Uncharacterized protein</fullName>
    </submittedName>
</protein>
<evidence type="ECO:0000313" key="3">
    <source>
        <dbReference type="Proteomes" id="UP001465976"/>
    </source>
</evidence>
<keyword evidence="1" id="KW-0732">Signal</keyword>
<dbReference type="Proteomes" id="UP001465976">
    <property type="component" value="Unassembled WGS sequence"/>
</dbReference>
<feature type="chain" id="PRO_5046578891" evidence="1">
    <location>
        <begin position="19"/>
        <end position="209"/>
    </location>
</feature>
<comment type="caution">
    <text evidence="2">The sequence shown here is derived from an EMBL/GenBank/DDBJ whole genome shotgun (WGS) entry which is preliminary data.</text>
</comment>
<proteinExistence type="predicted"/>
<dbReference type="EMBL" id="JBAHYK010001010">
    <property type="protein sequence ID" value="KAL0570004.1"/>
    <property type="molecule type" value="Genomic_DNA"/>
</dbReference>
<evidence type="ECO:0000313" key="2">
    <source>
        <dbReference type="EMBL" id="KAL0570004.1"/>
    </source>
</evidence>
<keyword evidence="3" id="KW-1185">Reference proteome</keyword>
<gene>
    <name evidence="2" type="ORF">V5O48_011951</name>
</gene>
<feature type="signal peptide" evidence="1">
    <location>
        <begin position="1"/>
        <end position="18"/>
    </location>
</feature>
<organism evidence="2 3">
    <name type="scientific">Marasmius crinis-equi</name>
    <dbReference type="NCBI Taxonomy" id="585013"/>
    <lineage>
        <taxon>Eukaryota</taxon>
        <taxon>Fungi</taxon>
        <taxon>Dikarya</taxon>
        <taxon>Basidiomycota</taxon>
        <taxon>Agaricomycotina</taxon>
        <taxon>Agaricomycetes</taxon>
        <taxon>Agaricomycetidae</taxon>
        <taxon>Agaricales</taxon>
        <taxon>Marasmiineae</taxon>
        <taxon>Marasmiaceae</taxon>
        <taxon>Marasmius</taxon>
    </lineage>
</organism>
<sequence length="209" mass="22780">MLLLKYLSLAVFALPIGAISIGERASKIVRANAGANRVANSGHIESFALRDENQALSKRSDFLTERGTIIGTDKDTVRTFGLATCIGIAAVGDPKVLPDKVLAHVRCDDVEGLLKEFADEVREDLNNIHLALSLADPELQSTPDLKKTQEFINNLARDTAKSLIKDLAGGDEDGRYREIIRPSLTEGGTLKVLMDRSIFAEDKKVEFSS</sequence>
<name>A0ABR3F460_9AGAR</name>